<protein>
    <submittedName>
        <fullName evidence="2">Uncharacterized protein</fullName>
    </submittedName>
</protein>
<organism evidence="2">
    <name type="scientific">Gallibacterium anatis</name>
    <dbReference type="NCBI Taxonomy" id="750"/>
    <lineage>
        <taxon>Bacteria</taxon>
        <taxon>Pseudomonadati</taxon>
        <taxon>Pseudomonadota</taxon>
        <taxon>Gammaproteobacteria</taxon>
        <taxon>Pasteurellales</taxon>
        <taxon>Pasteurellaceae</taxon>
        <taxon>Gallibacterium</taxon>
    </lineage>
</organism>
<proteinExistence type="predicted"/>
<name>A0A930US56_9PAST</name>
<dbReference type="EMBL" id="JADION010000004">
    <property type="protein sequence ID" value="MBF4102280.1"/>
    <property type="molecule type" value="Genomic_DNA"/>
</dbReference>
<evidence type="ECO:0000313" key="2">
    <source>
        <dbReference type="EMBL" id="MBF4102280.1"/>
    </source>
</evidence>
<dbReference type="AlphaFoldDB" id="A0A930US56"/>
<feature type="compositionally biased region" description="Basic and acidic residues" evidence="1">
    <location>
        <begin position="46"/>
        <end position="59"/>
    </location>
</feature>
<sequence length="59" mass="6370">MQGSAGNSKTMLGVFAGTQADRVVRSATAPKEMWYQKCTSSNGDCSDNKNRDKFGHSVI</sequence>
<gene>
    <name evidence="2" type="ORF">INT80_02350</name>
</gene>
<feature type="region of interest" description="Disordered" evidence="1">
    <location>
        <begin position="39"/>
        <end position="59"/>
    </location>
</feature>
<comment type="caution">
    <text evidence="2">The sequence shown here is derived from an EMBL/GenBank/DDBJ whole genome shotgun (WGS) entry which is preliminary data.</text>
</comment>
<evidence type="ECO:0000256" key="1">
    <source>
        <dbReference type="SAM" id="MobiDB-lite"/>
    </source>
</evidence>
<reference evidence="2" key="1">
    <citation type="submission" date="2020-11" db="EMBL/GenBank/DDBJ databases">
        <title>Gallibacterium anatis 1637, full genome, WGS.</title>
        <authorList>
            <person name="Laishevtcev A.I."/>
            <person name="Yakimova E.A."/>
            <person name="Petkovich D."/>
            <person name="Stepanova T.V."/>
            <person name="Kalendr R.S."/>
            <person name="Rubalsky E.O."/>
            <person name="Zulkarneev E.R."/>
            <person name="Aleshkin A.V."/>
        </authorList>
    </citation>
    <scope>NUCLEOTIDE SEQUENCE</scope>
    <source>
        <strain evidence="2">1637</strain>
    </source>
</reference>
<accession>A0A930US56</accession>